<keyword evidence="2" id="KW-1185">Reference proteome</keyword>
<evidence type="ECO:0000313" key="1">
    <source>
        <dbReference type="EMBL" id="GIE49846.1"/>
    </source>
</evidence>
<accession>A0A919JII7</accession>
<name>A0A919JII7_9ACTN</name>
<comment type="caution">
    <text evidence="1">The sequence shown here is derived from an EMBL/GenBank/DDBJ whole genome shotgun (WGS) entry which is preliminary data.</text>
</comment>
<organism evidence="1 2">
    <name type="scientific">Actinoplanes nipponensis</name>
    <dbReference type="NCBI Taxonomy" id="135950"/>
    <lineage>
        <taxon>Bacteria</taxon>
        <taxon>Bacillati</taxon>
        <taxon>Actinomycetota</taxon>
        <taxon>Actinomycetes</taxon>
        <taxon>Micromonosporales</taxon>
        <taxon>Micromonosporaceae</taxon>
        <taxon>Actinoplanes</taxon>
    </lineage>
</organism>
<dbReference type="AlphaFoldDB" id="A0A919JII7"/>
<dbReference type="EMBL" id="BOMQ01000041">
    <property type="protein sequence ID" value="GIE49846.1"/>
    <property type="molecule type" value="Genomic_DNA"/>
</dbReference>
<sequence>MDVDAAQTAAAVMPYVTAAVTTYGMSTLDRIRDTAVDKATDATVGVGQRMLNRLLGREESREILEGAVLDVVAGEQDSESALRLQIRKALAADPELAQDVAAMLPAGSVHNEASGAGAIAIGTNSGIANTGANASFHR</sequence>
<dbReference type="Proteomes" id="UP000647172">
    <property type="component" value="Unassembled WGS sequence"/>
</dbReference>
<gene>
    <name evidence="1" type="ORF">Ani05nite_33800</name>
</gene>
<reference evidence="1" key="1">
    <citation type="submission" date="2021-01" db="EMBL/GenBank/DDBJ databases">
        <title>Whole genome shotgun sequence of Actinoplanes nipponensis NBRC 14063.</title>
        <authorList>
            <person name="Komaki H."/>
            <person name="Tamura T."/>
        </authorList>
    </citation>
    <scope>NUCLEOTIDE SEQUENCE</scope>
    <source>
        <strain evidence="1">NBRC 14063</strain>
    </source>
</reference>
<evidence type="ECO:0000313" key="2">
    <source>
        <dbReference type="Proteomes" id="UP000647172"/>
    </source>
</evidence>
<proteinExistence type="predicted"/>
<dbReference type="RefSeq" id="WP_203769371.1">
    <property type="nucleotide sequence ID" value="NZ_BAAAYJ010000071.1"/>
</dbReference>
<protein>
    <submittedName>
        <fullName evidence="1">Uncharacterized protein</fullName>
    </submittedName>
</protein>